<sequence length="366" mass="42648">MNRNSNHQGIHDTIPQNTVLDLENEVRNNVQIENDTVMNFFNSNNLNGLMSEVVNNPNPNEPQQAQQINTQEQNPSFANLVVRSLQSSFPFFIIALVKLLHQHFFGFLVVLGFLTTQHFANNILVKQIELKDKKQVKTILLLIGYLISHILIYFQIFNENNLEKCLVFLPPNVKKMDTWNLLWIVICSDTIFKFIIICIKAIFTLFNFNICSIQTRGNFYSTVEAFGSLYRSLIPIHPWILFLFHFEDSNQSPKTLPLFLCIVYIILKLNQLYSLIIEFVKCIHEFYQGFPYGTNTVVNDSEDQICPICQDRYKNPINLKCQHVFCADCVSIWLDKENSCPMCRTKLFINKPKYRDGSTSFSIQWF</sequence>
<evidence type="ECO:0000256" key="1">
    <source>
        <dbReference type="ARBA" id="ARBA00004141"/>
    </source>
</evidence>
<keyword evidence="13" id="KW-1185">Reference proteome</keyword>
<proteinExistence type="predicted"/>
<dbReference type="GO" id="GO:0016020">
    <property type="term" value="C:membrane"/>
    <property type="evidence" value="ECO:0007669"/>
    <property type="project" value="UniProtKB-SubCell"/>
</dbReference>
<evidence type="ECO:0000256" key="8">
    <source>
        <dbReference type="ARBA" id="ARBA00023136"/>
    </source>
</evidence>
<feature type="transmembrane region" description="Helical" evidence="10">
    <location>
        <begin position="256"/>
        <end position="276"/>
    </location>
</feature>
<dbReference type="GO" id="GO:0061630">
    <property type="term" value="F:ubiquitin protein ligase activity"/>
    <property type="evidence" value="ECO:0007669"/>
    <property type="project" value="InterPro"/>
</dbReference>
<dbReference type="InterPro" id="IPR001841">
    <property type="entry name" value="Znf_RING"/>
</dbReference>
<dbReference type="Gene3D" id="3.30.40.10">
    <property type="entry name" value="Zinc/RING finger domain, C3HC4 (zinc finger)"/>
    <property type="match status" value="1"/>
</dbReference>
<feature type="domain" description="RING-type" evidence="11">
    <location>
        <begin position="306"/>
        <end position="344"/>
    </location>
</feature>
<dbReference type="GO" id="GO:0008270">
    <property type="term" value="F:zinc ion binding"/>
    <property type="evidence" value="ECO:0007669"/>
    <property type="project" value="UniProtKB-KW"/>
</dbReference>
<evidence type="ECO:0000256" key="4">
    <source>
        <dbReference type="ARBA" id="ARBA00022771"/>
    </source>
</evidence>
<evidence type="ECO:0000256" key="2">
    <source>
        <dbReference type="ARBA" id="ARBA00022692"/>
    </source>
</evidence>
<feature type="transmembrane region" description="Helical" evidence="10">
    <location>
        <begin position="181"/>
        <end position="206"/>
    </location>
</feature>
<dbReference type="GO" id="GO:1904294">
    <property type="term" value="P:positive regulation of ERAD pathway"/>
    <property type="evidence" value="ECO:0007669"/>
    <property type="project" value="InterPro"/>
</dbReference>
<accession>A0A3M7SYZ3</accession>
<evidence type="ECO:0000256" key="3">
    <source>
        <dbReference type="ARBA" id="ARBA00022723"/>
    </source>
</evidence>
<keyword evidence="6" id="KW-0862">Zinc</keyword>
<reference evidence="12 13" key="1">
    <citation type="journal article" date="2018" name="Sci. Rep.">
        <title>Genomic signatures of local adaptation to the degree of environmental predictability in rotifers.</title>
        <authorList>
            <person name="Franch-Gras L."/>
            <person name="Hahn C."/>
            <person name="Garcia-Roger E.M."/>
            <person name="Carmona M.J."/>
            <person name="Serra M."/>
            <person name="Gomez A."/>
        </authorList>
    </citation>
    <scope>NUCLEOTIDE SEQUENCE [LARGE SCALE GENOMIC DNA]</scope>
    <source>
        <strain evidence="12">HYR1</strain>
    </source>
</reference>
<gene>
    <name evidence="12" type="ORF">BpHYR1_035042</name>
</gene>
<evidence type="ECO:0000256" key="7">
    <source>
        <dbReference type="ARBA" id="ARBA00022989"/>
    </source>
</evidence>
<dbReference type="Proteomes" id="UP000276133">
    <property type="component" value="Unassembled WGS sequence"/>
</dbReference>
<evidence type="ECO:0000256" key="10">
    <source>
        <dbReference type="SAM" id="Phobius"/>
    </source>
</evidence>
<evidence type="ECO:0000259" key="11">
    <source>
        <dbReference type="PROSITE" id="PS50089"/>
    </source>
</evidence>
<dbReference type="Pfam" id="PF13923">
    <property type="entry name" value="zf-C3HC4_2"/>
    <property type="match status" value="1"/>
</dbReference>
<dbReference type="PROSITE" id="PS00518">
    <property type="entry name" value="ZF_RING_1"/>
    <property type="match status" value="1"/>
</dbReference>
<dbReference type="PROSITE" id="PS50089">
    <property type="entry name" value="ZF_RING_2"/>
    <property type="match status" value="1"/>
</dbReference>
<organism evidence="12 13">
    <name type="scientific">Brachionus plicatilis</name>
    <name type="common">Marine rotifer</name>
    <name type="synonym">Brachionus muelleri</name>
    <dbReference type="NCBI Taxonomy" id="10195"/>
    <lineage>
        <taxon>Eukaryota</taxon>
        <taxon>Metazoa</taxon>
        <taxon>Spiralia</taxon>
        <taxon>Gnathifera</taxon>
        <taxon>Rotifera</taxon>
        <taxon>Eurotatoria</taxon>
        <taxon>Monogononta</taxon>
        <taxon>Pseudotrocha</taxon>
        <taxon>Ploima</taxon>
        <taxon>Brachionidae</taxon>
        <taxon>Brachionus</taxon>
    </lineage>
</organism>
<dbReference type="InterPro" id="IPR013083">
    <property type="entry name" value="Znf_RING/FYVE/PHD"/>
</dbReference>
<comment type="caution">
    <text evidence="12">The sequence shown here is derived from an EMBL/GenBank/DDBJ whole genome shotgun (WGS) entry which is preliminary data.</text>
</comment>
<dbReference type="PANTHER" id="PTHR15860">
    <property type="entry name" value="UNCHARACTERIZED RING FINGER-CONTAINING PROTEIN"/>
    <property type="match status" value="1"/>
</dbReference>
<keyword evidence="2 10" id="KW-0812">Transmembrane</keyword>
<evidence type="ECO:0000256" key="5">
    <source>
        <dbReference type="ARBA" id="ARBA00022786"/>
    </source>
</evidence>
<dbReference type="InterPro" id="IPR044235">
    <property type="entry name" value="RNFT1/2"/>
</dbReference>
<dbReference type="SUPFAM" id="SSF57850">
    <property type="entry name" value="RING/U-box"/>
    <property type="match status" value="1"/>
</dbReference>
<dbReference type="AlphaFoldDB" id="A0A3M7SYZ3"/>
<feature type="transmembrane region" description="Helical" evidence="10">
    <location>
        <begin position="218"/>
        <end position="244"/>
    </location>
</feature>
<keyword evidence="8 10" id="KW-0472">Membrane</keyword>
<evidence type="ECO:0000256" key="6">
    <source>
        <dbReference type="ARBA" id="ARBA00022833"/>
    </source>
</evidence>
<dbReference type="EMBL" id="REGN01000561">
    <property type="protein sequence ID" value="RNA41043.1"/>
    <property type="molecule type" value="Genomic_DNA"/>
</dbReference>
<comment type="subcellular location">
    <subcellularLocation>
        <location evidence="1">Membrane</location>
        <topology evidence="1">Multi-pass membrane protein</topology>
    </subcellularLocation>
</comment>
<keyword evidence="5" id="KW-0833">Ubl conjugation pathway</keyword>
<dbReference type="InterPro" id="IPR017907">
    <property type="entry name" value="Znf_RING_CS"/>
</dbReference>
<feature type="transmembrane region" description="Helical" evidence="10">
    <location>
        <begin position="136"/>
        <end position="156"/>
    </location>
</feature>
<evidence type="ECO:0000313" key="12">
    <source>
        <dbReference type="EMBL" id="RNA41043.1"/>
    </source>
</evidence>
<keyword evidence="4 9" id="KW-0863">Zinc-finger</keyword>
<feature type="transmembrane region" description="Helical" evidence="10">
    <location>
        <begin position="89"/>
        <end position="115"/>
    </location>
</feature>
<name>A0A3M7SYZ3_BRAPC</name>
<dbReference type="PANTHER" id="PTHR15860:SF0">
    <property type="entry name" value="LP20373P"/>
    <property type="match status" value="1"/>
</dbReference>
<evidence type="ECO:0000313" key="13">
    <source>
        <dbReference type="Proteomes" id="UP000276133"/>
    </source>
</evidence>
<protein>
    <submittedName>
        <fullName evidence="12">RING finger and transmembrane domain-containing 2-like</fullName>
    </submittedName>
</protein>
<dbReference type="OrthoDB" id="9049620at2759"/>
<keyword evidence="7 10" id="KW-1133">Transmembrane helix</keyword>
<evidence type="ECO:0000256" key="9">
    <source>
        <dbReference type="PROSITE-ProRule" id="PRU00175"/>
    </source>
</evidence>
<keyword evidence="3" id="KW-0479">Metal-binding</keyword>
<dbReference type="SMART" id="SM00184">
    <property type="entry name" value="RING"/>
    <property type="match status" value="1"/>
</dbReference>